<comment type="caution">
    <text evidence="4">The sequence shown here is derived from an EMBL/GenBank/DDBJ whole genome shotgun (WGS) entry which is preliminary data.</text>
</comment>
<evidence type="ECO:0000259" key="3">
    <source>
        <dbReference type="Pfam" id="PF02563"/>
    </source>
</evidence>
<dbReference type="Gene3D" id="3.10.560.10">
    <property type="entry name" value="Outer membrane lipoprotein wza domain like"/>
    <property type="match status" value="2"/>
</dbReference>
<dbReference type="Pfam" id="PF02563">
    <property type="entry name" value="Poly_export"/>
    <property type="match status" value="1"/>
</dbReference>
<keyword evidence="1 2" id="KW-0732">Signal</keyword>
<dbReference type="PANTHER" id="PTHR33619">
    <property type="entry name" value="POLYSACCHARIDE EXPORT PROTEIN GFCE-RELATED"/>
    <property type="match status" value="1"/>
</dbReference>
<feature type="chain" id="PRO_5021368783" evidence="2">
    <location>
        <begin position="26"/>
        <end position="422"/>
    </location>
</feature>
<dbReference type="PROSITE" id="PS51257">
    <property type="entry name" value="PROKAR_LIPOPROTEIN"/>
    <property type="match status" value="1"/>
</dbReference>
<dbReference type="Proteomes" id="UP000315037">
    <property type="component" value="Unassembled WGS sequence"/>
</dbReference>
<name>A0A506ULY0_9PROT</name>
<dbReference type="EMBL" id="SORZ01000002">
    <property type="protein sequence ID" value="TPW34339.1"/>
    <property type="molecule type" value="Genomic_DNA"/>
</dbReference>
<proteinExistence type="predicted"/>
<dbReference type="GO" id="GO:0015159">
    <property type="term" value="F:polysaccharide transmembrane transporter activity"/>
    <property type="evidence" value="ECO:0007669"/>
    <property type="project" value="InterPro"/>
</dbReference>
<feature type="signal peptide" evidence="2">
    <location>
        <begin position="1"/>
        <end position="25"/>
    </location>
</feature>
<dbReference type="Gene3D" id="3.30.1950.10">
    <property type="entry name" value="wza like domain"/>
    <property type="match status" value="1"/>
</dbReference>
<evidence type="ECO:0000313" key="4">
    <source>
        <dbReference type="EMBL" id="TPW34339.1"/>
    </source>
</evidence>
<protein>
    <submittedName>
        <fullName evidence="4">Polysaccharide export protein</fullName>
    </submittedName>
</protein>
<dbReference type="PANTHER" id="PTHR33619:SF3">
    <property type="entry name" value="POLYSACCHARIDE EXPORT PROTEIN GFCE-RELATED"/>
    <property type="match status" value="1"/>
</dbReference>
<keyword evidence="5" id="KW-1185">Reference proteome</keyword>
<evidence type="ECO:0000256" key="1">
    <source>
        <dbReference type="ARBA" id="ARBA00022729"/>
    </source>
</evidence>
<feature type="domain" description="Polysaccharide export protein N-terminal" evidence="3">
    <location>
        <begin position="87"/>
        <end position="207"/>
    </location>
</feature>
<sequence>MVLCKGSAKKRVKLLVAAMAFGSLGACKSLPDSGPTASHILKVYKNPKKNLVGFGMVDLSPDLLTLMAMERPAPFAALQGSRYQSGNDAIGPGDTLQISIYEMGNGLFGGGGTNASGRAEASGMLGGAANSSSSLGILSSASPPAEHTGSTATLTNLPPMVVSHQGTITLPYVGTFKVAGRMPEQVASQIQSALSRKSQAPQVLVRLVDGVSNSAIVYGEVKRPGRVALTPNHESLLDVVALAQGTLYPSEDLMLRLTRGRHIIQVPMSLIEHYPSQNIQIRPGDRLEVYYQPRTFTVFGAAGKVSEVPFKVPQLSLTEAIARVGGPNNSWANPRAVYLLRFEDNHLVRRLGLRASDTAPVTPILYRINMMNPGSYFLGQKFAMKNKDMLYFSNAPADEFYKLFGLISTIIQPGITAGMMAR</sequence>
<evidence type="ECO:0000256" key="2">
    <source>
        <dbReference type="SAM" id="SignalP"/>
    </source>
</evidence>
<accession>A0A506ULY0</accession>
<dbReference type="AlphaFoldDB" id="A0A506ULY0"/>
<organism evidence="4 5">
    <name type="scientific">Oecophyllibacter saccharovorans</name>
    <dbReference type="NCBI Taxonomy" id="2558360"/>
    <lineage>
        <taxon>Bacteria</taxon>
        <taxon>Pseudomonadati</taxon>
        <taxon>Pseudomonadota</taxon>
        <taxon>Alphaproteobacteria</taxon>
        <taxon>Acetobacterales</taxon>
        <taxon>Acetobacteraceae</taxon>
        <taxon>Oecophyllibacter</taxon>
    </lineage>
</organism>
<dbReference type="InterPro" id="IPR049712">
    <property type="entry name" value="Poly_export"/>
</dbReference>
<gene>
    <name evidence="4" type="ORF">E3202_07560</name>
</gene>
<dbReference type="InterPro" id="IPR003715">
    <property type="entry name" value="Poly_export_N"/>
</dbReference>
<dbReference type="OrthoDB" id="7198507at2"/>
<evidence type="ECO:0000313" key="5">
    <source>
        <dbReference type="Proteomes" id="UP000315037"/>
    </source>
</evidence>
<reference evidence="4 5" key="1">
    <citation type="submission" date="2019-03" db="EMBL/GenBank/DDBJ databases">
        <title>The complete genome sequence of Neokomagataea sp. Jb2 NBRC113641.</title>
        <authorList>
            <person name="Chua K.-O."/>
            <person name="Chan K.-G."/>
            <person name="See-Too W.-S."/>
        </authorList>
    </citation>
    <scope>NUCLEOTIDE SEQUENCE [LARGE SCALE GENOMIC DNA]</scope>
    <source>
        <strain evidence="4 5">Jb2</strain>
    </source>
</reference>